<reference evidence="6 7" key="1">
    <citation type="submission" date="2019-02" db="EMBL/GenBank/DDBJ databases">
        <title>Genome sequencing of the rare red list fungi Dentipellis fragilis.</title>
        <authorList>
            <person name="Buettner E."/>
            <person name="Kellner H."/>
        </authorList>
    </citation>
    <scope>NUCLEOTIDE SEQUENCE [LARGE SCALE GENOMIC DNA]</scope>
    <source>
        <strain evidence="6 7">DSM 105465</strain>
    </source>
</reference>
<dbReference type="PROSITE" id="PS50174">
    <property type="entry name" value="G_PATCH"/>
    <property type="match status" value="1"/>
</dbReference>
<feature type="compositionally biased region" description="Basic and acidic residues" evidence="4">
    <location>
        <begin position="551"/>
        <end position="609"/>
    </location>
</feature>
<dbReference type="GO" id="GO:0005681">
    <property type="term" value="C:spliceosomal complex"/>
    <property type="evidence" value="ECO:0007669"/>
    <property type="project" value="TreeGrafter"/>
</dbReference>
<comment type="subcellular location">
    <subcellularLocation>
        <location evidence="1">Nucleus</location>
    </subcellularLocation>
</comment>
<protein>
    <recommendedName>
        <fullName evidence="5">G-patch domain-containing protein</fullName>
    </recommendedName>
</protein>
<evidence type="ECO:0000256" key="4">
    <source>
        <dbReference type="SAM" id="MobiDB-lite"/>
    </source>
</evidence>
<keyword evidence="7" id="KW-1185">Reference proteome</keyword>
<feature type="compositionally biased region" description="Acidic residues" evidence="4">
    <location>
        <begin position="193"/>
        <end position="202"/>
    </location>
</feature>
<organism evidence="6 7">
    <name type="scientific">Dentipellis fragilis</name>
    <dbReference type="NCBI Taxonomy" id="205917"/>
    <lineage>
        <taxon>Eukaryota</taxon>
        <taxon>Fungi</taxon>
        <taxon>Dikarya</taxon>
        <taxon>Basidiomycota</taxon>
        <taxon>Agaricomycotina</taxon>
        <taxon>Agaricomycetes</taxon>
        <taxon>Russulales</taxon>
        <taxon>Hericiaceae</taxon>
        <taxon>Dentipellis</taxon>
    </lineage>
</organism>
<dbReference type="GO" id="GO:0003676">
    <property type="term" value="F:nucleic acid binding"/>
    <property type="evidence" value="ECO:0007669"/>
    <property type="project" value="InterPro"/>
</dbReference>
<evidence type="ECO:0000313" key="6">
    <source>
        <dbReference type="EMBL" id="TFY54482.1"/>
    </source>
</evidence>
<gene>
    <name evidence="6" type="ORF">EVG20_g9685</name>
</gene>
<evidence type="ECO:0000259" key="5">
    <source>
        <dbReference type="PROSITE" id="PS50174"/>
    </source>
</evidence>
<evidence type="ECO:0000256" key="2">
    <source>
        <dbReference type="ARBA" id="ARBA00008576"/>
    </source>
</evidence>
<evidence type="ECO:0000256" key="3">
    <source>
        <dbReference type="ARBA" id="ARBA00023242"/>
    </source>
</evidence>
<accession>A0A4Y9XXH7</accession>
<dbReference type="GO" id="GO:0000398">
    <property type="term" value="P:mRNA splicing, via spliceosome"/>
    <property type="evidence" value="ECO:0007669"/>
    <property type="project" value="InterPro"/>
</dbReference>
<dbReference type="PANTHER" id="PTHR15818:SF2">
    <property type="entry name" value="G-PATCH DOMAIN AND KOW MOTIFS-CONTAINING PROTEIN"/>
    <property type="match status" value="1"/>
</dbReference>
<name>A0A4Y9XXH7_9AGAM</name>
<sequence length="617" mass="69414">MEEKHKDFAASWDSLEKYNSRGWCEMPSEGVVRKLQGLQHRMAVFSADQPPFEGELKVLLARLPAGDAKLGGGAAALRLRESEDESCLWRLRCDDEVSECLEVLSVPGDDEVYWLLKTPERSHSQPPCRPQRPARPSPSPSAARRPFLARPLLAQNQTRPHSRFPPSRGIWRATPLRLAARSLPTPKRRHDDSSEEEDEDQDELVTGFDQFGVQRHLCGSVATSWIGICVAVMRFECQITRSYEPPHGHIAPRAAFLSLSSGPQLTKARARGTLFLCRLQEKKKPQGPLVIAPLQNRDWRELARRRRNWPSYVPPGGAAGVGADGSVGGLGTRDTINSGLEIKGLQVRTKRVKVEVEADAAGFEVKEEVTEVVKEEVTEVVKEELTEDERAMRALLAGGMEDGGPVIDVIRSAANEARRPATEDDAFKQDVEELPDVATLDDYERVPVAQFGAALLRGMGWKEGQAANKKGRGPVEPWLPQARPALLGIGAKEREVLDDGSGKKNKAVRPEKRYVPVIRKEGEGSEGRSRRPSRSPDRTARSRRTSRSRSPARESSRKNKGKDAERERDRDRREQRERDGDGRRDRRRDERRGSYEHDRERDRRIERSPSRSTSRRH</sequence>
<dbReference type="STRING" id="205917.A0A4Y9XXH7"/>
<feature type="region of interest" description="Disordered" evidence="4">
    <location>
        <begin position="150"/>
        <end position="169"/>
    </location>
</feature>
<feature type="region of interest" description="Disordered" evidence="4">
    <location>
        <begin position="120"/>
        <end position="144"/>
    </location>
</feature>
<dbReference type="InterPro" id="IPR045166">
    <property type="entry name" value="Spp2-like"/>
</dbReference>
<proteinExistence type="inferred from homology"/>
<feature type="domain" description="G-patch" evidence="5">
    <location>
        <begin position="448"/>
        <end position="494"/>
    </location>
</feature>
<dbReference type="Proteomes" id="UP000298327">
    <property type="component" value="Unassembled WGS sequence"/>
</dbReference>
<dbReference type="Pfam" id="PF12656">
    <property type="entry name" value="G-patch_2"/>
    <property type="match status" value="1"/>
</dbReference>
<evidence type="ECO:0000313" key="7">
    <source>
        <dbReference type="Proteomes" id="UP000298327"/>
    </source>
</evidence>
<feature type="region of interest" description="Disordered" evidence="4">
    <location>
        <begin position="181"/>
        <end position="202"/>
    </location>
</feature>
<dbReference type="PANTHER" id="PTHR15818">
    <property type="entry name" value="G PATCH AND KOW-CONTAINING"/>
    <property type="match status" value="1"/>
</dbReference>
<keyword evidence="3" id="KW-0539">Nucleus</keyword>
<comment type="caution">
    <text evidence="6">The sequence shown here is derived from an EMBL/GenBank/DDBJ whole genome shotgun (WGS) entry which is preliminary data.</text>
</comment>
<dbReference type="InterPro" id="IPR000467">
    <property type="entry name" value="G_patch_dom"/>
</dbReference>
<comment type="similarity">
    <text evidence="2">Belongs to the SPP2 family.</text>
</comment>
<feature type="region of interest" description="Disordered" evidence="4">
    <location>
        <begin position="493"/>
        <end position="617"/>
    </location>
</feature>
<dbReference type="AlphaFoldDB" id="A0A4Y9XXH7"/>
<evidence type="ECO:0000256" key="1">
    <source>
        <dbReference type="ARBA" id="ARBA00004123"/>
    </source>
</evidence>
<feature type="compositionally biased region" description="Pro residues" evidence="4">
    <location>
        <begin position="127"/>
        <end position="139"/>
    </location>
</feature>
<feature type="compositionally biased region" description="Basic and acidic residues" evidence="4">
    <location>
        <begin position="493"/>
        <end position="540"/>
    </location>
</feature>
<dbReference type="InterPro" id="IPR026822">
    <property type="entry name" value="Spp2/MOS2_G-patch"/>
</dbReference>
<dbReference type="EMBL" id="SEOQ01001021">
    <property type="protein sequence ID" value="TFY54482.1"/>
    <property type="molecule type" value="Genomic_DNA"/>
</dbReference>
<dbReference type="OrthoDB" id="5577072at2759"/>